<proteinExistence type="predicted"/>
<keyword evidence="2" id="KW-1185">Reference proteome</keyword>
<sequence>MSHKPRPYGSLMKREDLRHKRLMKKTPWGKIILALSIVLFGLFMVFGVPYLRDYVKLKKFVYVTDTTYPEKFQRLATWEKKSCAINKLGFTKVPTIEENGYQDLSYYCENICDWIEECLEQVPYNEAPWLYQVFKVEMPSLTEEFPLVSYVSADYDRDTLYEALYTFIDERLSTADYNQNYDEYGSMQYVEEPTEDEILTFDNEPDCTYEAKDGTIYCMMPIDRAAGSSYYMLVKTTDGGETYTLVNSDPYRGSGGQAAWIEFIDDSDLGFACLTYSGGDEGMLYRTDDRGKTFTIVNYPSAQIKLSDGTIYNPFVIPEKVWKEDGKLYLLAGQSPWSGDYYSEELDKYPSGRYVSQDDGISFEYLGEQ</sequence>
<dbReference type="InterPro" id="IPR015943">
    <property type="entry name" value="WD40/YVTN_repeat-like_dom_sf"/>
</dbReference>
<name>A0A1D9NZR7_9FIRM</name>
<dbReference type="Proteomes" id="UP000179284">
    <property type="component" value="Chromosome I"/>
</dbReference>
<accession>A0A1D9NZR7</accession>
<dbReference type="AlphaFoldDB" id="A0A1D9NZR7"/>
<gene>
    <name evidence="1" type="ORF">bhn_I0832</name>
</gene>
<dbReference type="EMBL" id="CP017831">
    <property type="protein sequence ID" value="AOZ95866.1"/>
    <property type="molecule type" value="Genomic_DNA"/>
</dbReference>
<evidence type="ECO:0000313" key="1">
    <source>
        <dbReference type="EMBL" id="AOZ95866.1"/>
    </source>
</evidence>
<dbReference type="KEGG" id="bhu:bhn_I0832"/>
<evidence type="ECO:0000313" key="2">
    <source>
        <dbReference type="Proteomes" id="UP000179284"/>
    </source>
</evidence>
<dbReference type="InterPro" id="IPR036278">
    <property type="entry name" value="Sialidase_sf"/>
</dbReference>
<reference evidence="2" key="1">
    <citation type="submission" date="2016-10" db="EMBL/GenBank/DDBJ databases">
        <title>The complete genome sequence of the rumen bacterium Butyrivibrio hungatei MB2003.</title>
        <authorList>
            <person name="Palevich N."/>
            <person name="Kelly W.J."/>
            <person name="Leahy S.C."/>
            <person name="Altermann E."/>
            <person name="Rakonjac J."/>
            <person name="Attwood G.T."/>
        </authorList>
    </citation>
    <scope>NUCLEOTIDE SEQUENCE [LARGE SCALE GENOMIC DNA]</scope>
    <source>
        <strain evidence="2">MB2003</strain>
    </source>
</reference>
<dbReference type="Gene3D" id="2.130.10.10">
    <property type="entry name" value="YVTN repeat-like/Quinoprotein amine dehydrogenase"/>
    <property type="match status" value="1"/>
</dbReference>
<organism evidence="1 2">
    <name type="scientific">Butyrivibrio hungatei</name>
    <dbReference type="NCBI Taxonomy" id="185008"/>
    <lineage>
        <taxon>Bacteria</taxon>
        <taxon>Bacillati</taxon>
        <taxon>Bacillota</taxon>
        <taxon>Clostridia</taxon>
        <taxon>Lachnospirales</taxon>
        <taxon>Lachnospiraceae</taxon>
        <taxon>Butyrivibrio</taxon>
    </lineage>
</organism>
<dbReference type="CDD" id="cd15482">
    <property type="entry name" value="Sialidase_non-viral"/>
    <property type="match status" value="1"/>
</dbReference>
<dbReference type="SUPFAM" id="SSF50939">
    <property type="entry name" value="Sialidases"/>
    <property type="match status" value="1"/>
</dbReference>
<protein>
    <submittedName>
        <fullName evidence="1">Uncharacterized protein</fullName>
    </submittedName>
</protein>